<name>A0A1U7M6E4_TISCR</name>
<organism evidence="6 7">
    <name type="scientific">Tissierella creatinophila DSM 6911</name>
    <dbReference type="NCBI Taxonomy" id="1123403"/>
    <lineage>
        <taxon>Bacteria</taxon>
        <taxon>Bacillati</taxon>
        <taxon>Bacillota</taxon>
        <taxon>Tissierellia</taxon>
        <taxon>Tissierellales</taxon>
        <taxon>Tissierellaceae</taxon>
        <taxon>Tissierella</taxon>
    </lineage>
</organism>
<dbReference type="GO" id="GO:0008270">
    <property type="term" value="F:zinc ion binding"/>
    <property type="evidence" value="ECO:0007669"/>
    <property type="project" value="InterPro"/>
</dbReference>
<dbReference type="Gene3D" id="1.10.30.50">
    <property type="match status" value="1"/>
</dbReference>
<evidence type="ECO:0000259" key="5">
    <source>
        <dbReference type="SMART" id="SM00507"/>
    </source>
</evidence>
<accession>A0A1U7M6E4</accession>
<keyword evidence="7" id="KW-1185">Reference proteome</keyword>
<protein>
    <recommendedName>
        <fullName evidence="4">Putative HNH nuclease YajD</fullName>
    </recommendedName>
</protein>
<feature type="domain" description="HNH nuclease" evidence="5">
    <location>
        <begin position="60"/>
        <end position="114"/>
    </location>
</feature>
<dbReference type="AlphaFoldDB" id="A0A1U7M6E4"/>
<dbReference type="GO" id="GO:0003676">
    <property type="term" value="F:nucleic acid binding"/>
    <property type="evidence" value="ECO:0007669"/>
    <property type="project" value="InterPro"/>
</dbReference>
<dbReference type="PANTHER" id="PTHR41286">
    <property type="entry name" value="HNH NUCLEASE YAJD-RELATED"/>
    <property type="match status" value="1"/>
</dbReference>
<dbReference type="GO" id="GO:0005829">
    <property type="term" value="C:cytosol"/>
    <property type="evidence" value="ECO:0007669"/>
    <property type="project" value="TreeGrafter"/>
</dbReference>
<evidence type="ECO:0000256" key="1">
    <source>
        <dbReference type="ARBA" id="ARBA00022722"/>
    </source>
</evidence>
<dbReference type="InterPro" id="IPR002711">
    <property type="entry name" value="HNH"/>
</dbReference>
<reference evidence="6 7" key="1">
    <citation type="submission" date="2016-02" db="EMBL/GenBank/DDBJ databases">
        <title>Genome sequence of Tissierella creatinophila DSM 6911.</title>
        <authorList>
            <person name="Poehlein A."/>
            <person name="Daniel R."/>
        </authorList>
    </citation>
    <scope>NUCLEOTIDE SEQUENCE [LARGE SCALE GENOMIC DNA]</scope>
    <source>
        <strain evidence="6 7">DSM 6911</strain>
    </source>
</reference>
<dbReference type="PANTHER" id="PTHR41286:SF1">
    <property type="entry name" value="HNH NUCLEASE YAJD-RELATED"/>
    <property type="match status" value="1"/>
</dbReference>
<dbReference type="GO" id="GO:0004519">
    <property type="term" value="F:endonuclease activity"/>
    <property type="evidence" value="ECO:0007669"/>
    <property type="project" value="UniProtKB-KW"/>
</dbReference>
<dbReference type="Pfam" id="PF01844">
    <property type="entry name" value="HNH"/>
    <property type="match status" value="1"/>
</dbReference>
<gene>
    <name evidence="6" type="ORF">TICRE_11650</name>
</gene>
<keyword evidence="6" id="KW-0255">Endonuclease</keyword>
<evidence type="ECO:0000313" key="6">
    <source>
        <dbReference type="EMBL" id="OLS02892.1"/>
    </source>
</evidence>
<dbReference type="EMBL" id="LTDM01000015">
    <property type="protein sequence ID" value="OLS02892.1"/>
    <property type="molecule type" value="Genomic_DNA"/>
</dbReference>
<dbReference type="Proteomes" id="UP000186112">
    <property type="component" value="Unassembled WGS sequence"/>
</dbReference>
<dbReference type="GO" id="GO:0016787">
    <property type="term" value="F:hydrolase activity"/>
    <property type="evidence" value="ECO:0007669"/>
    <property type="project" value="UniProtKB-KW"/>
</dbReference>
<keyword evidence="1" id="KW-0540">Nuclease</keyword>
<sequence>MAMMKMCRCGKLIDYYLKSCIECEELYSKDNRAKHSLYNRYQRDEGIQKIYNNKQWTIVKQRAEFRDNNLCILCLSNKTIKSSQAVHHIIELKEDISKAFDLNNLICLCESCHQSVHNKYKRSDKLKEETQSLLLTLITKDVNI</sequence>
<evidence type="ECO:0000256" key="2">
    <source>
        <dbReference type="ARBA" id="ARBA00022801"/>
    </source>
</evidence>
<keyword evidence="2" id="KW-0378">Hydrolase</keyword>
<comment type="similarity">
    <text evidence="3">Belongs to the HNH nuclease family.</text>
</comment>
<dbReference type="InterPro" id="IPR003615">
    <property type="entry name" value="HNH_nuc"/>
</dbReference>
<comment type="caution">
    <text evidence="6">The sequence shown here is derived from an EMBL/GenBank/DDBJ whole genome shotgun (WGS) entry which is preliminary data.</text>
</comment>
<dbReference type="CDD" id="cd00085">
    <property type="entry name" value="HNHc"/>
    <property type="match status" value="1"/>
</dbReference>
<dbReference type="SMART" id="SM00507">
    <property type="entry name" value="HNHc"/>
    <property type="match status" value="1"/>
</dbReference>
<proteinExistence type="inferred from homology"/>
<evidence type="ECO:0000256" key="3">
    <source>
        <dbReference type="ARBA" id="ARBA00038412"/>
    </source>
</evidence>
<evidence type="ECO:0000256" key="4">
    <source>
        <dbReference type="ARBA" id="ARBA00040194"/>
    </source>
</evidence>
<evidence type="ECO:0000313" key="7">
    <source>
        <dbReference type="Proteomes" id="UP000186112"/>
    </source>
</evidence>